<dbReference type="AlphaFoldDB" id="A0A853C3I2"/>
<evidence type="ECO:0008006" key="3">
    <source>
        <dbReference type="Google" id="ProtNLM"/>
    </source>
</evidence>
<dbReference type="Proteomes" id="UP000530424">
    <property type="component" value="Unassembled WGS sequence"/>
</dbReference>
<dbReference type="CDD" id="cd12913">
    <property type="entry name" value="PDC1_MCP_like"/>
    <property type="match status" value="1"/>
</dbReference>
<evidence type="ECO:0000313" key="1">
    <source>
        <dbReference type="EMBL" id="NYJ00863.1"/>
    </source>
</evidence>
<protein>
    <recommendedName>
        <fullName evidence="3">Cache domain-containing protein</fullName>
    </recommendedName>
</protein>
<dbReference type="Pfam" id="PF22673">
    <property type="entry name" value="MCP-like_PDC_1"/>
    <property type="match status" value="1"/>
</dbReference>
<dbReference type="Gene3D" id="3.30.450.20">
    <property type="entry name" value="PAS domain"/>
    <property type="match status" value="1"/>
</dbReference>
<reference evidence="1 2" key="1">
    <citation type="submission" date="2020-07" db="EMBL/GenBank/DDBJ databases">
        <title>Sequencing the genomes of 1000 actinobacteria strains.</title>
        <authorList>
            <person name="Klenk H.-P."/>
        </authorList>
    </citation>
    <scope>NUCLEOTIDE SEQUENCE [LARGE SCALE GENOMIC DNA]</scope>
    <source>
        <strain evidence="1 2">DSM 103833</strain>
    </source>
</reference>
<evidence type="ECO:0000313" key="2">
    <source>
        <dbReference type="Proteomes" id="UP000530424"/>
    </source>
</evidence>
<comment type="caution">
    <text evidence="1">The sequence shown here is derived from an EMBL/GenBank/DDBJ whole genome shotgun (WGS) entry which is preliminary data.</text>
</comment>
<sequence>MPTTVLQNQALGPCADVVASYFAGLRDHLQGIRECVVEVAGRNGLVTADLVVDAVEAPTKTMLAEKPLLGGGFVATPGFLSDHHLYLAWWQGDNRQLLAQSGPWEEAPVDYTRQEWYRAPAASGEPHIAGPYVDYVCCDEYVLTATMPVVVGGELAGVVGADTLLEVFESLMLPTLEEAGGTLINHHDRVVVSADPRRPAGRLVERSSYAAGVPCAGTPFTVVA</sequence>
<dbReference type="RefSeq" id="WP_179667398.1">
    <property type="nucleotide sequence ID" value="NZ_JACCFP010000001.1"/>
</dbReference>
<dbReference type="EMBL" id="JACCFP010000001">
    <property type="protein sequence ID" value="NYJ00863.1"/>
    <property type="molecule type" value="Genomic_DNA"/>
</dbReference>
<organism evidence="1 2">
    <name type="scientific">Nocardioides thalensis</name>
    <dbReference type="NCBI Taxonomy" id="1914755"/>
    <lineage>
        <taxon>Bacteria</taxon>
        <taxon>Bacillati</taxon>
        <taxon>Actinomycetota</taxon>
        <taxon>Actinomycetes</taxon>
        <taxon>Propionibacteriales</taxon>
        <taxon>Nocardioidaceae</taxon>
        <taxon>Nocardioides</taxon>
    </lineage>
</organism>
<name>A0A853C3I2_9ACTN</name>
<keyword evidence="2" id="KW-1185">Reference proteome</keyword>
<gene>
    <name evidence="1" type="ORF">HNR19_001561</name>
</gene>
<proteinExistence type="predicted"/>
<accession>A0A853C3I2</accession>